<reference evidence="1 2" key="1">
    <citation type="submission" date="2017-05" db="EMBL/GenBank/DDBJ databases">
        <authorList>
            <person name="Varghese N."/>
            <person name="Submissions S."/>
        </authorList>
    </citation>
    <scope>NUCLEOTIDE SEQUENCE [LARGE SCALE GENOMIC DNA]</scope>
    <source>
        <strain evidence="1 2">DSM 26001</strain>
    </source>
</reference>
<comment type="caution">
    <text evidence="1">The sequence shown here is derived from an EMBL/GenBank/DDBJ whole genome shotgun (WGS) entry which is preliminary data.</text>
</comment>
<dbReference type="Proteomes" id="UP001158049">
    <property type="component" value="Unassembled WGS sequence"/>
</dbReference>
<protein>
    <recommendedName>
        <fullName evidence="3">DUF2889 domain-containing protein</fullName>
    </recommendedName>
</protein>
<organism evidence="1 2">
    <name type="scientific">Noviherbaspirillum suwonense</name>
    <dbReference type="NCBI Taxonomy" id="1224511"/>
    <lineage>
        <taxon>Bacteria</taxon>
        <taxon>Pseudomonadati</taxon>
        <taxon>Pseudomonadota</taxon>
        <taxon>Betaproteobacteria</taxon>
        <taxon>Burkholderiales</taxon>
        <taxon>Oxalobacteraceae</taxon>
        <taxon>Noviherbaspirillum</taxon>
    </lineage>
</organism>
<evidence type="ECO:0000313" key="2">
    <source>
        <dbReference type="Proteomes" id="UP001158049"/>
    </source>
</evidence>
<accession>A0ABY1Q4W4</accession>
<keyword evidence="2" id="KW-1185">Reference proteome</keyword>
<dbReference type="InterPro" id="IPR021312">
    <property type="entry name" value="DUF2889"/>
</dbReference>
<evidence type="ECO:0008006" key="3">
    <source>
        <dbReference type="Google" id="ProtNLM"/>
    </source>
</evidence>
<proteinExistence type="predicted"/>
<dbReference type="RefSeq" id="WP_283442101.1">
    <property type="nucleotide sequence ID" value="NZ_FXUL01000005.1"/>
</dbReference>
<dbReference type="EMBL" id="FXUL01000005">
    <property type="protein sequence ID" value="SMP58491.1"/>
    <property type="molecule type" value="Genomic_DNA"/>
</dbReference>
<gene>
    <name evidence="1" type="ORF">SAMN06295970_105244</name>
</gene>
<dbReference type="Pfam" id="PF11136">
    <property type="entry name" value="DUF2889"/>
    <property type="match status" value="1"/>
</dbReference>
<evidence type="ECO:0000313" key="1">
    <source>
        <dbReference type="EMBL" id="SMP58491.1"/>
    </source>
</evidence>
<sequence>MPLSQPTSRRVLRHTRAIKIDAYSREDGFWDLDAHITDVKTRDIPAAAGIRPAGVPVHDLWLRVTIDRALNIVDAEAVSDNVPYPGYCDTVGPAYRSLIGLNLLKGLRHELRQRLGGILGCTHLTELAQVLPTAAVQAYAGEVIPVSGDSDTKPFQLDRCHALRTDGGAVAKYYPRWAVARADDSTP</sequence>
<name>A0ABY1Q4W4_9BURK</name>